<dbReference type="EMBL" id="QGDQ01000012">
    <property type="protein sequence ID" value="PWJ53510.1"/>
    <property type="molecule type" value="Genomic_DNA"/>
</dbReference>
<evidence type="ECO:0000313" key="9">
    <source>
        <dbReference type="EMBL" id="PWJ53510.1"/>
    </source>
</evidence>
<evidence type="ECO:0000259" key="8">
    <source>
        <dbReference type="PROSITE" id="PS50928"/>
    </source>
</evidence>
<evidence type="ECO:0000256" key="6">
    <source>
        <dbReference type="ARBA" id="ARBA00023136"/>
    </source>
</evidence>
<dbReference type="GO" id="GO:0055085">
    <property type="term" value="P:transmembrane transport"/>
    <property type="evidence" value="ECO:0007669"/>
    <property type="project" value="InterPro"/>
</dbReference>
<feature type="transmembrane region" description="Helical" evidence="7">
    <location>
        <begin position="89"/>
        <end position="112"/>
    </location>
</feature>
<evidence type="ECO:0000256" key="2">
    <source>
        <dbReference type="ARBA" id="ARBA00022448"/>
    </source>
</evidence>
<comment type="similarity">
    <text evidence="7">Belongs to the binding-protein-dependent transport system permease family.</text>
</comment>
<organism evidence="9 10">
    <name type="scientific">Quadrisphaera granulorum</name>
    <dbReference type="NCBI Taxonomy" id="317664"/>
    <lineage>
        <taxon>Bacteria</taxon>
        <taxon>Bacillati</taxon>
        <taxon>Actinomycetota</taxon>
        <taxon>Actinomycetes</taxon>
        <taxon>Kineosporiales</taxon>
        <taxon>Kineosporiaceae</taxon>
        <taxon>Quadrisphaera</taxon>
    </lineage>
</organism>
<dbReference type="Pfam" id="PF00528">
    <property type="entry name" value="BPD_transp_1"/>
    <property type="match status" value="1"/>
</dbReference>
<protein>
    <submittedName>
        <fullName evidence="9">Peptide/nickel transport system permease protein</fullName>
    </submittedName>
</protein>
<dbReference type="InterPro" id="IPR000515">
    <property type="entry name" value="MetI-like"/>
</dbReference>
<reference evidence="9 10" key="1">
    <citation type="submission" date="2018-03" db="EMBL/GenBank/DDBJ databases">
        <title>Genomic Encyclopedia of Archaeal and Bacterial Type Strains, Phase II (KMG-II): from individual species to whole genera.</title>
        <authorList>
            <person name="Goeker M."/>
        </authorList>
    </citation>
    <scope>NUCLEOTIDE SEQUENCE [LARGE SCALE GENOMIC DNA]</scope>
    <source>
        <strain evidence="9 10">DSM 44889</strain>
    </source>
</reference>
<comment type="caution">
    <text evidence="9">The sequence shown here is derived from an EMBL/GenBank/DDBJ whole genome shotgun (WGS) entry which is preliminary data.</text>
</comment>
<dbReference type="SUPFAM" id="SSF161098">
    <property type="entry name" value="MetI-like"/>
    <property type="match status" value="1"/>
</dbReference>
<keyword evidence="2 7" id="KW-0813">Transport</keyword>
<dbReference type="PANTHER" id="PTHR43386">
    <property type="entry name" value="OLIGOPEPTIDE TRANSPORT SYSTEM PERMEASE PROTEIN APPC"/>
    <property type="match status" value="1"/>
</dbReference>
<name>A0A316A941_9ACTN</name>
<gene>
    <name evidence="9" type="ORF">BXY45_11283</name>
</gene>
<evidence type="ECO:0000256" key="7">
    <source>
        <dbReference type="RuleBase" id="RU363032"/>
    </source>
</evidence>
<feature type="transmembrane region" description="Helical" evidence="7">
    <location>
        <begin position="148"/>
        <end position="167"/>
    </location>
</feature>
<keyword evidence="4 7" id="KW-0812">Transmembrane</keyword>
<dbReference type="InterPro" id="IPR050366">
    <property type="entry name" value="BP-dependent_transpt_permease"/>
</dbReference>
<dbReference type="RefSeq" id="WP_109774534.1">
    <property type="nucleotide sequence ID" value="NZ_QGDQ01000012.1"/>
</dbReference>
<feature type="transmembrane region" description="Helical" evidence="7">
    <location>
        <begin position="21"/>
        <end position="46"/>
    </location>
</feature>
<evidence type="ECO:0000256" key="3">
    <source>
        <dbReference type="ARBA" id="ARBA00022475"/>
    </source>
</evidence>
<keyword evidence="10" id="KW-1185">Reference proteome</keyword>
<dbReference type="AlphaFoldDB" id="A0A316A941"/>
<dbReference type="Pfam" id="PF12911">
    <property type="entry name" value="OppC_N"/>
    <property type="match status" value="1"/>
</dbReference>
<dbReference type="PROSITE" id="PS50928">
    <property type="entry name" value="ABC_TM1"/>
    <property type="match status" value="1"/>
</dbReference>
<dbReference type="CDD" id="cd06261">
    <property type="entry name" value="TM_PBP2"/>
    <property type="match status" value="1"/>
</dbReference>
<keyword evidence="6 7" id="KW-0472">Membrane</keyword>
<evidence type="ECO:0000256" key="5">
    <source>
        <dbReference type="ARBA" id="ARBA00022989"/>
    </source>
</evidence>
<dbReference type="Proteomes" id="UP000245469">
    <property type="component" value="Unassembled WGS sequence"/>
</dbReference>
<evidence type="ECO:0000256" key="4">
    <source>
        <dbReference type="ARBA" id="ARBA00022692"/>
    </source>
</evidence>
<keyword evidence="3" id="KW-1003">Cell membrane</keyword>
<evidence type="ECO:0000313" key="10">
    <source>
        <dbReference type="Proteomes" id="UP000245469"/>
    </source>
</evidence>
<dbReference type="InterPro" id="IPR035906">
    <property type="entry name" value="MetI-like_sf"/>
</dbReference>
<accession>A0A316A941</accession>
<dbReference type="GO" id="GO:0005886">
    <property type="term" value="C:plasma membrane"/>
    <property type="evidence" value="ECO:0007669"/>
    <property type="project" value="UniProtKB-SubCell"/>
</dbReference>
<feature type="domain" description="ABC transmembrane type-1" evidence="8">
    <location>
        <begin position="89"/>
        <end position="275"/>
    </location>
</feature>
<proteinExistence type="inferred from homology"/>
<feature type="transmembrane region" description="Helical" evidence="7">
    <location>
        <begin position="124"/>
        <end position="142"/>
    </location>
</feature>
<dbReference type="Gene3D" id="1.10.3720.10">
    <property type="entry name" value="MetI-like"/>
    <property type="match status" value="1"/>
</dbReference>
<sequence length="287" mass="29195">MSAAPSVARPSLQRAWRTARGGPGVIVAGAALAAIVASAALGPLVAPYDPHQPFVGQPFEPASFEHWLGTDAIGRDVLSRILAGAPGSVLPPFVVAVGATLLGAIVGVTAAWCGRAVDWWLSRVVDVIFAVPGLVLAVLAVAMFGKGLVAPSIALVISSLPLTARLIRVTARVELSKPYVEALHVQGTGRLAVWGRHLAPALAPTLLAQATIGFAYAMLDLAAISYLGLGVQPPSADWGSMIADGQAAILQGHPGQSLAAATLVLATVLSVSVLGAHATTWAEGTDT</sequence>
<comment type="subcellular location">
    <subcellularLocation>
        <location evidence="1 7">Cell membrane</location>
        <topology evidence="1 7">Multi-pass membrane protein</topology>
    </subcellularLocation>
</comment>
<dbReference type="InterPro" id="IPR025966">
    <property type="entry name" value="OppC_N"/>
</dbReference>
<evidence type="ECO:0000256" key="1">
    <source>
        <dbReference type="ARBA" id="ARBA00004651"/>
    </source>
</evidence>
<dbReference type="PANTHER" id="PTHR43386:SF1">
    <property type="entry name" value="D,D-DIPEPTIDE TRANSPORT SYSTEM PERMEASE PROTEIN DDPC-RELATED"/>
    <property type="match status" value="1"/>
</dbReference>
<dbReference type="OrthoDB" id="9812701at2"/>
<keyword evidence="5 7" id="KW-1133">Transmembrane helix</keyword>